<keyword evidence="3" id="KW-0998">Cell outer membrane</keyword>
<keyword evidence="9" id="KW-1185">Reference proteome</keyword>
<dbReference type="CDD" id="cd07185">
    <property type="entry name" value="OmpA_C-like"/>
    <property type="match status" value="1"/>
</dbReference>
<feature type="compositionally biased region" description="Polar residues" evidence="5">
    <location>
        <begin position="307"/>
        <end position="316"/>
    </location>
</feature>
<evidence type="ECO:0000256" key="2">
    <source>
        <dbReference type="ARBA" id="ARBA00023136"/>
    </source>
</evidence>
<dbReference type="PANTHER" id="PTHR30329:SF21">
    <property type="entry name" value="LIPOPROTEIN YIAD-RELATED"/>
    <property type="match status" value="1"/>
</dbReference>
<keyword evidence="2 4" id="KW-0472">Membrane</keyword>
<feature type="signal peptide" evidence="6">
    <location>
        <begin position="1"/>
        <end position="23"/>
    </location>
</feature>
<protein>
    <submittedName>
        <fullName evidence="8">OmpA family protein</fullName>
    </submittedName>
</protein>
<organism evidence="8 9">
    <name type="scientific">Paragemmobacter amnigenus</name>
    <dbReference type="NCBI Taxonomy" id="2852097"/>
    <lineage>
        <taxon>Bacteria</taxon>
        <taxon>Pseudomonadati</taxon>
        <taxon>Pseudomonadota</taxon>
        <taxon>Alphaproteobacteria</taxon>
        <taxon>Rhodobacterales</taxon>
        <taxon>Paracoccaceae</taxon>
        <taxon>Paragemmobacter</taxon>
    </lineage>
</organism>
<dbReference type="Gene3D" id="3.30.1330.60">
    <property type="entry name" value="OmpA-like domain"/>
    <property type="match status" value="1"/>
</dbReference>
<evidence type="ECO:0000313" key="9">
    <source>
        <dbReference type="Proteomes" id="UP000731907"/>
    </source>
</evidence>
<feature type="region of interest" description="Disordered" evidence="5">
    <location>
        <begin position="296"/>
        <end position="330"/>
    </location>
</feature>
<evidence type="ECO:0000256" key="1">
    <source>
        <dbReference type="ARBA" id="ARBA00004442"/>
    </source>
</evidence>
<evidence type="ECO:0000259" key="7">
    <source>
        <dbReference type="PROSITE" id="PS51123"/>
    </source>
</evidence>
<dbReference type="SUPFAM" id="SSF103088">
    <property type="entry name" value="OmpA-like"/>
    <property type="match status" value="1"/>
</dbReference>
<evidence type="ECO:0000256" key="4">
    <source>
        <dbReference type="PROSITE-ProRule" id="PRU00473"/>
    </source>
</evidence>
<sequence length="330" mass="33972">MTALARPALALPLLVALQAPVLAFDLVLPSAAKPSGERVEALASHAVATGPWKAGTLPTTTAEGSLRQTAWKLAGADRGTLDLLRPLRDQITAAGFTTVFECESTGCGGFDFRYGIEILPEPEMHVDLGDFRFLAARRDGGNGPEWVTLIVSRSADTGFVQLTEIGAPVAGEDVTLSTKSDFTPDLAETGSIDPAPAALPANPVTGPVAQALSAGQAAVLEDLSFASGAADLTASDTDSLRQLANWLVANPDARVELVGHTDASGNAGANTALSLARAEAARSALLALADIDPARITARGAGPDSPRATNDTQEGRAQNRRVEAIPAPTL</sequence>
<feature type="domain" description="OmpA-like" evidence="7">
    <location>
        <begin position="212"/>
        <end position="330"/>
    </location>
</feature>
<feature type="chain" id="PRO_5047173217" evidence="6">
    <location>
        <begin position="24"/>
        <end position="330"/>
    </location>
</feature>
<gene>
    <name evidence="8" type="ORF">GU927_009920</name>
</gene>
<dbReference type="PROSITE" id="PS51123">
    <property type="entry name" value="OMPA_2"/>
    <property type="match status" value="1"/>
</dbReference>
<dbReference type="InterPro" id="IPR036737">
    <property type="entry name" value="OmpA-like_sf"/>
</dbReference>
<dbReference type="InterPro" id="IPR006665">
    <property type="entry name" value="OmpA-like"/>
</dbReference>
<dbReference type="EMBL" id="JAAATX020000006">
    <property type="protein sequence ID" value="MBU9698159.1"/>
    <property type="molecule type" value="Genomic_DNA"/>
</dbReference>
<dbReference type="Pfam" id="PF00691">
    <property type="entry name" value="OmpA"/>
    <property type="match status" value="1"/>
</dbReference>
<dbReference type="RefSeq" id="WP_161762282.1">
    <property type="nucleotide sequence ID" value="NZ_JAAATX020000006.1"/>
</dbReference>
<proteinExistence type="predicted"/>
<dbReference type="PRINTS" id="PR01021">
    <property type="entry name" value="OMPADOMAIN"/>
</dbReference>
<dbReference type="PANTHER" id="PTHR30329">
    <property type="entry name" value="STATOR ELEMENT OF FLAGELLAR MOTOR COMPLEX"/>
    <property type="match status" value="1"/>
</dbReference>
<evidence type="ECO:0000256" key="3">
    <source>
        <dbReference type="ARBA" id="ARBA00023237"/>
    </source>
</evidence>
<dbReference type="Proteomes" id="UP000731907">
    <property type="component" value="Unassembled WGS sequence"/>
</dbReference>
<accession>A0ABS6J5M3</accession>
<keyword evidence="6" id="KW-0732">Signal</keyword>
<evidence type="ECO:0000256" key="6">
    <source>
        <dbReference type="SAM" id="SignalP"/>
    </source>
</evidence>
<dbReference type="InterPro" id="IPR006664">
    <property type="entry name" value="OMP_bac"/>
</dbReference>
<evidence type="ECO:0000256" key="5">
    <source>
        <dbReference type="SAM" id="MobiDB-lite"/>
    </source>
</evidence>
<comment type="subcellular location">
    <subcellularLocation>
        <location evidence="1">Cell outer membrane</location>
    </subcellularLocation>
</comment>
<comment type="caution">
    <text evidence="8">The sequence shown here is derived from an EMBL/GenBank/DDBJ whole genome shotgun (WGS) entry which is preliminary data.</text>
</comment>
<reference evidence="8 9" key="1">
    <citation type="submission" date="2021-06" db="EMBL/GenBank/DDBJ databases">
        <title>Rhodobacteraceae bacterium strain HSP-20.</title>
        <authorList>
            <person name="Chen W.-M."/>
        </authorList>
    </citation>
    <scope>NUCLEOTIDE SEQUENCE [LARGE SCALE GENOMIC DNA]</scope>
    <source>
        <strain evidence="8 9">HSP-20</strain>
    </source>
</reference>
<evidence type="ECO:0000313" key="8">
    <source>
        <dbReference type="EMBL" id="MBU9698159.1"/>
    </source>
</evidence>
<dbReference type="InterPro" id="IPR050330">
    <property type="entry name" value="Bact_OuterMem_StrucFunc"/>
</dbReference>
<name>A0ABS6J5M3_9RHOB</name>